<dbReference type="EMBL" id="HBUE01234728">
    <property type="protein sequence ID" value="CAG6546511.1"/>
    <property type="molecule type" value="Transcribed_RNA"/>
</dbReference>
<sequence>MGRRRRARSPLTSRFVFFLSFRFKSRLNVPYVSVCMYVLVYGSDGSHARTLSQRHFQPPGTIGSVHNTKRQFGTAPIGESSARRVCKCGCARAERQRSNLRAITR</sequence>
<organism evidence="1">
    <name type="scientific">Culex pipiens</name>
    <name type="common">House mosquito</name>
    <dbReference type="NCBI Taxonomy" id="7175"/>
    <lineage>
        <taxon>Eukaryota</taxon>
        <taxon>Metazoa</taxon>
        <taxon>Ecdysozoa</taxon>
        <taxon>Arthropoda</taxon>
        <taxon>Hexapoda</taxon>
        <taxon>Insecta</taxon>
        <taxon>Pterygota</taxon>
        <taxon>Neoptera</taxon>
        <taxon>Endopterygota</taxon>
        <taxon>Diptera</taxon>
        <taxon>Nematocera</taxon>
        <taxon>Culicoidea</taxon>
        <taxon>Culicidae</taxon>
        <taxon>Culicinae</taxon>
        <taxon>Culicini</taxon>
        <taxon>Culex</taxon>
        <taxon>Culex</taxon>
    </lineage>
</organism>
<dbReference type="AlphaFoldDB" id="A0A8D8KUK8"/>
<proteinExistence type="predicted"/>
<dbReference type="EMBL" id="HBUE01341629">
    <property type="protein sequence ID" value="CAG6598694.1"/>
    <property type="molecule type" value="Transcribed_RNA"/>
</dbReference>
<evidence type="ECO:0000313" key="1">
    <source>
        <dbReference type="EMBL" id="CAG6598694.1"/>
    </source>
</evidence>
<accession>A0A8D8KUK8</accession>
<protein>
    <submittedName>
        <fullName evidence="1">(northern house mosquito) hypothetical protein</fullName>
    </submittedName>
</protein>
<reference evidence="1" key="1">
    <citation type="submission" date="2021-05" db="EMBL/GenBank/DDBJ databases">
        <authorList>
            <person name="Alioto T."/>
            <person name="Alioto T."/>
            <person name="Gomez Garrido J."/>
        </authorList>
    </citation>
    <scope>NUCLEOTIDE SEQUENCE</scope>
</reference>
<name>A0A8D8KUK8_CULPI</name>